<gene>
    <name evidence="1" type="ORF">SISSUDRAFT_297374</name>
</gene>
<accession>A0A165ZGI7</accession>
<dbReference type="Gene3D" id="1.20.1280.50">
    <property type="match status" value="1"/>
</dbReference>
<dbReference type="Proteomes" id="UP000076798">
    <property type="component" value="Unassembled WGS sequence"/>
</dbReference>
<dbReference type="AlphaFoldDB" id="A0A165ZGI7"/>
<sequence>MELFVYEPDLQHLVNDQKLSPGLTQYFLPPLVYKADRISFVCRRWRDIALNTPRLWSQIHLSWPDCAVSTYFSRSGSVPLSLGINKRSFIRTATPWKDREDPHSMTPFKHVVKSLTASNSFHRIHRLSIEWRHHVSAFTVQDLLISPNLLSFVKSILSNEAPVLTPKLSQLHLRYTDELSGTGYRLVSLAHLPLLSDLFRRFQQ</sequence>
<reference evidence="1 2" key="1">
    <citation type="journal article" date="2016" name="Mol. Biol. Evol.">
        <title>Comparative Genomics of Early-Diverging Mushroom-Forming Fungi Provides Insights into the Origins of Lignocellulose Decay Capabilities.</title>
        <authorList>
            <person name="Nagy L.G."/>
            <person name="Riley R."/>
            <person name="Tritt A."/>
            <person name="Adam C."/>
            <person name="Daum C."/>
            <person name="Floudas D."/>
            <person name="Sun H."/>
            <person name="Yadav J.S."/>
            <person name="Pangilinan J."/>
            <person name="Larsson K.H."/>
            <person name="Matsuura K."/>
            <person name="Barry K."/>
            <person name="Labutti K."/>
            <person name="Kuo R."/>
            <person name="Ohm R.A."/>
            <person name="Bhattacharya S.S."/>
            <person name="Shirouzu T."/>
            <person name="Yoshinaga Y."/>
            <person name="Martin F.M."/>
            <person name="Grigoriev I.V."/>
            <person name="Hibbett D.S."/>
        </authorList>
    </citation>
    <scope>NUCLEOTIDE SEQUENCE [LARGE SCALE GENOMIC DNA]</scope>
    <source>
        <strain evidence="1 2">HHB10207 ss-3</strain>
    </source>
</reference>
<evidence type="ECO:0000313" key="1">
    <source>
        <dbReference type="EMBL" id="KZT34288.1"/>
    </source>
</evidence>
<proteinExistence type="predicted"/>
<dbReference type="EMBL" id="KV428190">
    <property type="protein sequence ID" value="KZT34288.1"/>
    <property type="molecule type" value="Genomic_DNA"/>
</dbReference>
<dbReference type="OrthoDB" id="3224080at2759"/>
<protein>
    <submittedName>
        <fullName evidence="1">Uncharacterized protein</fullName>
    </submittedName>
</protein>
<name>A0A165ZGI7_9AGAM</name>
<evidence type="ECO:0000313" key="2">
    <source>
        <dbReference type="Proteomes" id="UP000076798"/>
    </source>
</evidence>
<keyword evidence="2" id="KW-1185">Reference proteome</keyword>
<organism evidence="1 2">
    <name type="scientific">Sistotremastrum suecicum HHB10207 ss-3</name>
    <dbReference type="NCBI Taxonomy" id="1314776"/>
    <lineage>
        <taxon>Eukaryota</taxon>
        <taxon>Fungi</taxon>
        <taxon>Dikarya</taxon>
        <taxon>Basidiomycota</taxon>
        <taxon>Agaricomycotina</taxon>
        <taxon>Agaricomycetes</taxon>
        <taxon>Sistotremastrales</taxon>
        <taxon>Sistotremastraceae</taxon>
        <taxon>Sistotremastrum</taxon>
    </lineage>
</organism>